<organism evidence="2 3">
    <name type="scientific">Bifidobacterium phasiani</name>
    <dbReference type="NCBI Taxonomy" id="2834431"/>
    <lineage>
        <taxon>Bacteria</taxon>
        <taxon>Bacillati</taxon>
        <taxon>Actinomycetota</taxon>
        <taxon>Actinomycetes</taxon>
        <taxon>Bifidobacteriales</taxon>
        <taxon>Bifidobacteriaceae</taxon>
        <taxon>Bifidobacterium</taxon>
    </lineage>
</organism>
<reference evidence="2 3" key="1">
    <citation type="submission" date="2021-05" db="EMBL/GenBank/DDBJ databases">
        <title>Phylogenetic classification of ten novel species belonging to the genus Bifidobacterium comprising B. colchicus sp. nov., B. abeli sp. nov., B. bicoloris sp. nov., B. guerezis sp. nov., B. rosaliae sp. nov., B. santillanensis sp. nov., B. argentati sp. nov., B. amazzoni sp. nov., B. pluviali sp. nov., and B. pinnaculum sp. nov.</title>
        <authorList>
            <person name="Lugli G.A."/>
            <person name="Ruiz Garcia L."/>
            <person name="Margolles A."/>
            <person name="Ventura M."/>
        </authorList>
    </citation>
    <scope>NUCLEOTIDE SEQUENCE [LARGE SCALE GENOMIC DNA]</scope>
    <source>
        <strain evidence="2 3">6T3</strain>
    </source>
</reference>
<dbReference type="Pfam" id="PF04854">
    <property type="entry name" value="DUF624"/>
    <property type="match status" value="1"/>
</dbReference>
<dbReference type="InterPro" id="IPR006938">
    <property type="entry name" value="DUF624"/>
</dbReference>
<evidence type="ECO:0000313" key="2">
    <source>
        <dbReference type="EMBL" id="MBW3082553.1"/>
    </source>
</evidence>
<comment type="caution">
    <text evidence="2">The sequence shown here is derived from an EMBL/GenBank/DDBJ whole genome shotgun (WGS) entry which is preliminary data.</text>
</comment>
<feature type="transmembrane region" description="Helical" evidence="1">
    <location>
        <begin position="65"/>
        <end position="84"/>
    </location>
</feature>
<proteinExistence type="predicted"/>
<evidence type="ECO:0000256" key="1">
    <source>
        <dbReference type="SAM" id="Phobius"/>
    </source>
</evidence>
<dbReference type="PROSITE" id="PS51257">
    <property type="entry name" value="PROKAR_LIPOPROTEIN"/>
    <property type="match status" value="1"/>
</dbReference>
<keyword evidence="1" id="KW-0812">Transmembrane</keyword>
<feature type="transmembrane region" description="Helical" evidence="1">
    <location>
        <begin position="161"/>
        <end position="180"/>
    </location>
</feature>
<dbReference type="Proteomes" id="UP000812844">
    <property type="component" value="Unassembled WGS sequence"/>
</dbReference>
<keyword evidence="1" id="KW-1133">Transmembrane helix</keyword>
<feature type="transmembrane region" description="Helical" evidence="1">
    <location>
        <begin position="12"/>
        <end position="35"/>
    </location>
</feature>
<keyword evidence="3" id="KW-1185">Reference proteome</keyword>
<accession>A0ABS6W7S7</accession>
<evidence type="ECO:0000313" key="3">
    <source>
        <dbReference type="Proteomes" id="UP000812844"/>
    </source>
</evidence>
<keyword evidence="1" id="KW-0472">Membrane</keyword>
<feature type="transmembrane region" description="Helical" evidence="1">
    <location>
        <begin position="90"/>
        <end position="110"/>
    </location>
</feature>
<name>A0ABS6W7S7_9BIFI</name>
<protein>
    <submittedName>
        <fullName evidence="2">YesL family protein</fullName>
    </submittedName>
</protein>
<gene>
    <name evidence="2" type="ORF">KIH73_04020</name>
</gene>
<feature type="transmembrane region" description="Helical" evidence="1">
    <location>
        <begin position="122"/>
        <end position="155"/>
    </location>
</feature>
<dbReference type="EMBL" id="JAHBBD010000006">
    <property type="protein sequence ID" value="MBW3082553.1"/>
    <property type="molecule type" value="Genomic_DNA"/>
</dbReference>
<sequence length="190" mass="20488">MRGLSYLTDAVWLTVLTVVACLPVVTVGASLCAAYETARALGNGEGHMTRRFLTAFRSNFPKATALWAVLGLIGAGLAASWIVVQITPLLVVKFAATILWLIAFAWTWALQARFENPVGRTLLNALLIGFGNMARTIAVIVVDAAFVVLLAASWMLFPQGLFLLVLLGPGLLALAHEAILRPVIRRYSAR</sequence>